<reference evidence="1" key="1">
    <citation type="submission" date="2020-04" db="EMBL/GenBank/DDBJ databases">
        <authorList>
            <person name="Chiriac C."/>
            <person name="Salcher M."/>
            <person name="Ghai R."/>
            <person name="Kavagutti S V."/>
        </authorList>
    </citation>
    <scope>NUCLEOTIDE SEQUENCE</scope>
</reference>
<organism evidence="1">
    <name type="scientific">uncultured Caudovirales phage</name>
    <dbReference type="NCBI Taxonomy" id="2100421"/>
    <lineage>
        <taxon>Viruses</taxon>
        <taxon>Duplodnaviria</taxon>
        <taxon>Heunggongvirae</taxon>
        <taxon>Uroviricota</taxon>
        <taxon>Caudoviricetes</taxon>
        <taxon>Peduoviridae</taxon>
        <taxon>Maltschvirus</taxon>
        <taxon>Maltschvirus maltsch</taxon>
    </lineage>
</organism>
<dbReference type="EMBL" id="LR796247">
    <property type="protein sequence ID" value="CAB4130812.1"/>
    <property type="molecule type" value="Genomic_DNA"/>
</dbReference>
<gene>
    <name evidence="1" type="ORF">UFOVP132_17</name>
</gene>
<evidence type="ECO:0000313" key="1">
    <source>
        <dbReference type="EMBL" id="CAB4130812.1"/>
    </source>
</evidence>
<sequence>MDSVMIQARDTTGNWRTYLIVMNDPQRILSEMRSLQSRYPSYRIRAVDGHDRVIDML</sequence>
<proteinExistence type="predicted"/>
<accession>A0A6J5LBD8</accession>
<name>A0A6J5LBD8_9CAUD</name>
<protein>
    <submittedName>
        <fullName evidence="1">Uncharacterized protein</fullName>
    </submittedName>
</protein>